<dbReference type="GO" id="GO:0050664">
    <property type="term" value="F:oxidoreductase activity, acting on NAD(P)H, oxygen as acceptor"/>
    <property type="evidence" value="ECO:0007669"/>
    <property type="project" value="TreeGrafter"/>
</dbReference>
<organism evidence="4 5">
    <name type="scientific">Phialocephala subalpina</name>
    <dbReference type="NCBI Taxonomy" id="576137"/>
    <lineage>
        <taxon>Eukaryota</taxon>
        <taxon>Fungi</taxon>
        <taxon>Dikarya</taxon>
        <taxon>Ascomycota</taxon>
        <taxon>Pezizomycotina</taxon>
        <taxon>Leotiomycetes</taxon>
        <taxon>Helotiales</taxon>
        <taxon>Mollisiaceae</taxon>
        <taxon>Phialocephala</taxon>
        <taxon>Phialocephala fortinii species complex</taxon>
    </lineage>
</organism>
<dbReference type="FunFam" id="3.40.50.720:FF:000084">
    <property type="entry name" value="Short-chain dehydrogenase reductase"/>
    <property type="match status" value="1"/>
</dbReference>
<gene>
    <name evidence="4" type="ORF">PAC_11834</name>
</gene>
<protein>
    <submittedName>
        <fullName evidence="4">Related to D-arabinitol 2-dehydrogenase</fullName>
    </submittedName>
</protein>
<keyword evidence="5" id="KW-1185">Reference proteome</keyword>
<dbReference type="Proteomes" id="UP000184330">
    <property type="component" value="Unassembled WGS sequence"/>
</dbReference>
<dbReference type="GO" id="GO:0009688">
    <property type="term" value="P:abscisic acid biosynthetic process"/>
    <property type="evidence" value="ECO:0007669"/>
    <property type="project" value="UniProtKB-ARBA"/>
</dbReference>
<reference evidence="4 5" key="1">
    <citation type="submission" date="2016-03" db="EMBL/GenBank/DDBJ databases">
        <authorList>
            <person name="Ploux O."/>
        </authorList>
    </citation>
    <scope>NUCLEOTIDE SEQUENCE [LARGE SCALE GENOMIC DNA]</scope>
    <source>
        <strain evidence="4 5">UAMH 11012</strain>
    </source>
</reference>
<evidence type="ECO:0000313" key="4">
    <source>
        <dbReference type="EMBL" id="CZR61937.1"/>
    </source>
</evidence>
<keyword evidence="3" id="KW-0560">Oxidoreductase</keyword>
<dbReference type="InterPro" id="IPR036291">
    <property type="entry name" value="NAD(P)-bd_dom_sf"/>
</dbReference>
<dbReference type="PRINTS" id="PR00080">
    <property type="entry name" value="SDRFAMILY"/>
</dbReference>
<dbReference type="EMBL" id="FJOG01000019">
    <property type="protein sequence ID" value="CZR61937.1"/>
    <property type="molecule type" value="Genomic_DNA"/>
</dbReference>
<proteinExistence type="inferred from homology"/>
<dbReference type="InterPro" id="IPR020904">
    <property type="entry name" value="Sc_DH/Rdtase_CS"/>
</dbReference>
<accession>A0A1L7XAE0</accession>
<dbReference type="SUPFAM" id="SSF51735">
    <property type="entry name" value="NAD(P)-binding Rossmann-fold domains"/>
    <property type="match status" value="1"/>
</dbReference>
<keyword evidence="2" id="KW-0521">NADP</keyword>
<dbReference type="Pfam" id="PF13561">
    <property type="entry name" value="adh_short_C2"/>
    <property type="match status" value="1"/>
</dbReference>
<dbReference type="PANTHER" id="PTHR43008:SF14">
    <property type="entry name" value="DEHYDROGENASE ARBD, PUTATIVE-RELATED"/>
    <property type="match status" value="1"/>
</dbReference>
<evidence type="ECO:0000256" key="3">
    <source>
        <dbReference type="ARBA" id="ARBA00023002"/>
    </source>
</evidence>
<dbReference type="PROSITE" id="PS00061">
    <property type="entry name" value="ADH_SHORT"/>
    <property type="match status" value="1"/>
</dbReference>
<dbReference type="AlphaFoldDB" id="A0A1L7XAE0"/>
<name>A0A1L7XAE0_9HELO</name>
<evidence type="ECO:0000313" key="5">
    <source>
        <dbReference type="Proteomes" id="UP000184330"/>
    </source>
</evidence>
<dbReference type="OrthoDB" id="5307821at2759"/>
<comment type="similarity">
    <text evidence="1">Belongs to the short-chain dehydrogenases/reductases (SDR) family.</text>
</comment>
<dbReference type="PRINTS" id="PR00081">
    <property type="entry name" value="GDHRDH"/>
</dbReference>
<dbReference type="STRING" id="576137.A0A1L7XAE0"/>
<dbReference type="GO" id="GO:0016616">
    <property type="term" value="F:oxidoreductase activity, acting on the CH-OH group of donors, NAD or NADP as acceptor"/>
    <property type="evidence" value="ECO:0007669"/>
    <property type="project" value="UniProtKB-ARBA"/>
</dbReference>
<dbReference type="InterPro" id="IPR002347">
    <property type="entry name" value="SDR_fam"/>
</dbReference>
<evidence type="ECO:0000256" key="2">
    <source>
        <dbReference type="ARBA" id="ARBA00022857"/>
    </source>
</evidence>
<sequence>MVLVDIAQNVTNGIQESEKPTLPSFTLTGRVAVVTGGAQGLGLVMSRALVLSEELATKEAENLMNDFRKAYPNSKNIPKVTAHYSDVSSEEWVQIAINEILSEHGKIDHLVTSAGFTDNIPALTYPIERMRRLFAVNVDGTYLFAVAVAKHLITRKATGSMVFIGSMSGAIVNLPQKQTPYNSSKAAVRHMAASLAVEWAEFGIRVNCISPGYMMTPLTKEIMEKDPAIYKQWVSGVPQGKMGVPTDLAGPVTFLLSDAAGYITGADLRVDGGFTVL</sequence>
<dbReference type="PANTHER" id="PTHR43008">
    <property type="entry name" value="BENZIL REDUCTASE"/>
    <property type="match status" value="1"/>
</dbReference>
<evidence type="ECO:0000256" key="1">
    <source>
        <dbReference type="ARBA" id="ARBA00006484"/>
    </source>
</evidence>
<dbReference type="Gene3D" id="3.40.50.720">
    <property type="entry name" value="NAD(P)-binding Rossmann-like Domain"/>
    <property type="match status" value="1"/>
</dbReference>